<comment type="caution">
    <text evidence="1">The sequence shown here is derived from an EMBL/GenBank/DDBJ whole genome shotgun (WGS) entry which is preliminary data.</text>
</comment>
<gene>
    <name evidence="1" type="ORF">Fmac_021256</name>
</gene>
<evidence type="ECO:0000313" key="2">
    <source>
        <dbReference type="Proteomes" id="UP001603857"/>
    </source>
</evidence>
<protein>
    <submittedName>
        <fullName evidence="1">Uncharacterized protein</fullName>
    </submittedName>
</protein>
<keyword evidence="2" id="KW-1185">Reference proteome</keyword>
<evidence type="ECO:0000313" key="1">
    <source>
        <dbReference type="EMBL" id="KAL2327829.1"/>
    </source>
</evidence>
<sequence length="80" mass="9408">MLIILGYMQATWAIPRTERMRRKVLSIVAERWRHYKTELVEKYIYGALVGARPPNQSISEETWAEFVLKKSTTEHQVSLT</sequence>
<dbReference type="AlphaFoldDB" id="A0ABD1LWB4"/>
<dbReference type="EMBL" id="JBGMDY010000007">
    <property type="protein sequence ID" value="KAL2327829.1"/>
    <property type="molecule type" value="Genomic_DNA"/>
</dbReference>
<dbReference type="Proteomes" id="UP001603857">
    <property type="component" value="Unassembled WGS sequence"/>
</dbReference>
<name>A0ABD1LWB4_9FABA</name>
<proteinExistence type="predicted"/>
<reference evidence="1 2" key="1">
    <citation type="submission" date="2024-08" db="EMBL/GenBank/DDBJ databases">
        <title>Insights into the chromosomal genome structure of Flemingia macrophylla.</title>
        <authorList>
            <person name="Ding Y."/>
            <person name="Zhao Y."/>
            <person name="Bi W."/>
            <person name="Wu M."/>
            <person name="Zhao G."/>
            <person name="Gong Y."/>
            <person name="Li W."/>
            <person name="Zhang P."/>
        </authorList>
    </citation>
    <scope>NUCLEOTIDE SEQUENCE [LARGE SCALE GENOMIC DNA]</scope>
    <source>
        <strain evidence="1">DYQJB</strain>
        <tissue evidence="1">Leaf</tissue>
    </source>
</reference>
<organism evidence="1 2">
    <name type="scientific">Flemingia macrophylla</name>
    <dbReference type="NCBI Taxonomy" id="520843"/>
    <lineage>
        <taxon>Eukaryota</taxon>
        <taxon>Viridiplantae</taxon>
        <taxon>Streptophyta</taxon>
        <taxon>Embryophyta</taxon>
        <taxon>Tracheophyta</taxon>
        <taxon>Spermatophyta</taxon>
        <taxon>Magnoliopsida</taxon>
        <taxon>eudicotyledons</taxon>
        <taxon>Gunneridae</taxon>
        <taxon>Pentapetalae</taxon>
        <taxon>rosids</taxon>
        <taxon>fabids</taxon>
        <taxon>Fabales</taxon>
        <taxon>Fabaceae</taxon>
        <taxon>Papilionoideae</taxon>
        <taxon>50 kb inversion clade</taxon>
        <taxon>NPAAA clade</taxon>
        <taxon>indigoferoid/millettioid clade</taxon>
        <taxon>Phaseoleae</taxon>
        <taxon>Flemingia</taxon>
    </lineage>
</organism>
<accession>A0ABD1LWB4</accession>